<dbReference type="SUPFAM" id="SSF51126">
    <property type="entry name" value="Pectin lyase-like"/>
    <property type="match status" value="2"/>
</dbReference>
<dbReference type="InterPro" id="IPR011050">
    <property type="entry name" value="Pectin_lyase_fold/virulence"/>
</dbReference>
<dbReference type="Pfam" id="PF13229">
    <property type="entry name" value="Beta_helix"/>
    <property type="match status" value="1"/>
</dbReference>
<dbReference type="Gene3D" id="2.160.20.10">
    <property type="entry name" value="Single-stranded right-handed beta-helix, Pectin lyase-like"/>
    <property type="match status" value="2"/>
</dbReference>
<proteinExistence type="predicted"/>
<dbReference type="InterPro" id="IPR006626">
    <property type="entry name" value="PbH1"/>
</dbReference>
<name>A0A2V5KDH1_9BACL</name>
<keyword evidence="1" id="KW-0732">Signal</keyword>
<dbReference type="PROSITE" id="PS51318">
    <property type="entry name" value="TAT"/>
    <property type="match status" value="1"/>
</dbReference>
<keyword evidence="4" id="KW-1185">Reference proteome</keyword>
<feature type="chain" id="PRO_5015909278" description="Right handed beta helix domain-containing protein" evidence="1">
    <location>
        <begin position="32"/>
        <end position="651"/>
    </location>
</feature>
<evidence type="ECO:0000259" key="2">
    <source>
        <dbReference type="Pfam" id="PF13229"/>
    </source>
</evidence>
<dbReference type="InterPro" id="IPR039448">
    <property type="entry name" value="Beta_helix"/>
</dbReference>
<comment type="caution">
    <text evidence="3">The sequence shown here is derived from an EMBL/GenBank/DDBJ whole genome shotgun (WGS) entry which is preliminary data.</text>
</comment>
<dbReference type="OrthoDB" id="2488735at2"/>
<feature type="signal peptide" evidence="1">
    <location>
        <begin position="1"/>
        <end position="31"/>
    </location>
</feature>
<dbReference type="SMART" id="SM00710">
    <property type="entry name" value="PbH1"/>
    <property type="match status" value="9"/>
</dbReference>
<dbReference type="Proteomes" id="UP000247476">
    <property type="component" value="Unassembled WGS sequence"/>
</dbReference>
<dbReference type="RefSeq" id="WP_110838762.1">
    <property type="nucleotide sequence ID" value="NZ_QJVJ01000002.1"/>
</dbReference>
<dbReference type="InterPro" id="IPR012334">
    <property type="entry name" value="Pectin_lyas_fold"/>
</dbReference>
<evidence type="ECO:0000313" key="4">
    <source>
        <dbReference type="Proteomes" id="UP000247476"/>
    </source>
</evidence>
<reference evidence="3 4" key="1">
    <citation type="submission" date="2018-05" db="EMBL/GenBank/DDBJ databases">
        <title>Paenibacillus flagellatus sp. nov., isolated from selenium mineral soil.</title>
        <authorList>
            <person name="Dai X."/>
        </authorList>
    </citation>
    <scope>NUCLEOTIDE SEQUENCE [LARGE SCALE GENOMIC DNA]</scope>
    <source>
        <strain evidence="3 4">DXL2</strain>
    </source>
</reference>
<gene>
    <name evidence="3" type="ORF">DLM86_04405</name>
</gene>
<dbReference type="InterPro" id="IPR006311">
    <property type="entry name" value="TAT_signal"/>
</dbReference>
<feature type="domain" description="Right handed beta helix" evidence="2">
    <location>
        <begin position="435"/>
        <end position="533"/>
    </location>
</feature>
<dbReference type="EMBL" id="QJVJ01000002">
    <property type="protein sequence ID" value="PYI56234.1"/>
    <property type="molecule type" value="Genomic_DNA"/>
</dbReference>
<dbReference type="AlphaFoldDB" id="A0A2V5KDH1"/>
<sequence length="651" mass="70588">MTNQPISRRKLLASLGAAGAAAVLYGTTYGAANGTVTQSVYGGGPGGTSASTKTIVIDPAAWGIYTDGTHAAETTAGLNNAIADARSNGFTEVIIPEGTYLIRSIEGGVKPPSHIRITLTDGTIMKVEPNDYYGIDASLFTLKEVSNVRLSGGTLIGDRIEHVYTPTPPNRSTHEYSSLVRISSADFVIVENMIMRDSTGDCITTESTRSIQYGVYNPCRHLIIRNCALESARRNNISIQSNYVVVVDSCFIANAGITKNGVDGTAPRTGIDVEGFREKGWTQYKGLYNASSGVYPAAPANKDFWQIDAPGTIDGVFYGKYDMLMFVDGAWRKYERAFDEGTEYVDFIRAENFKIVNCTFENNLAADVNLFDSHYTLLDGNRFDRGVAMGFGYHVIVSNNIFKQVSSQKTKRAISGSGTEVAKGQFVTGNFISGYDVGIFMGPYLTASGNMIHDCNTGVQCYNVRFASVTDNKIERCRKGVVLNTVPNQQVQINEDIVVESNLFYDVIDGIVTTDSDVIKGLLIRNNTFKRCQTFAKLGNGEIAFANNHYDSAGVVNAAPIFAVTSAKSPVKLKLIRNTFDMNYASQTQAVVLSGDIAAYVEGNLFYSATPYNIDIQTLAAASSVKLYNNNFTGANLLLNPAVVQQSNLIL</sequence>
<accession>A0A2V5KDH1</accession>
<evidence type="ECO:0000256" key="1">
    <source>
        <dbReference type="SAM" id="SignalP"/>
    </source>
</evidence>
<evidence type="ECO:0000313" key="3">
    <source>
        <dbReference type="EMBL" id="PYI56234.1"/>
    </source>
</evidence>
<organism evidence="3 4">
    <name type="scientific">Paenibacillus flagellatus</name>
    <dbReference type="NCBI Taxonomy" id="2211139"/>
    <lineage>
        <taxon>Bacteria</taxon>
        <taxon>Bacillati</taxon>
        <taxon>Bacillota</taxon>
        <taxon>Bacilli</taxon>
        <taxon>Bacillales</taxon>
        <taxon>Paenibacillaceae</taxon>
        <taxon>Paenibacillus</taxon>
    </lineage>
</organism>
<protein>
    <recommendedName>
        <fullName evidence="2">Right handed beta helix domain-containing protein</fullName>
    </recommendedName>
</protein>